<proteinExistence type="predicted"/>
<dbReference type="InParanoid" id="A0A1E7FC05"/>
<gene>
    <name evidence="1" type="ORF">FRACYDRAFT_218391</name>
</gene>
<evidence type="ECO:0000313" key="1">
    <source>
        <dbReference type="EMBL" id="OEU15679.1"/>
    </source>
</evidence>
<accession>A0A1E7FC05</accession>
<dbReference type="OrthoDB" id="10531642at2759"/>
<protein>
    <submittedName>
        <fullName evidence="1">Uncharacterized protein</fullName>
    </submittedName>
</protein>
<reference evidence="1 2" key="1">
    <citation type="submission" date="2016-09" db="EMBL/GenBank/DDBJ databases">
        <title>Extensive genetic diversity and differential bi-allelic expression allows diatom success in the polar Southern Ocean.</title>
        <authorList>
            <consortium name="DOE Joint Genome Institute"/>
            <person name="Mock T."/>
            <person name="Otillar R.P."/>
            <person name="Strauss J."/>
            <person name="Dupont C."/>
            <person name="Frickenhaus S."/>
            <person name="Maumus F."/>
            <person name="Mcmullan M."/>
            <person name="Sanges R."/>
            <person name="Schmutz J."/>
            <person name="Toseland A."/>
            <person name="Valas R."/>
            <person name="Veluchamy A."/>
            <person name="Ward B.J."/>
            <person name="Allen A."/>
            <person name="Barry K."/>
            <person name="Falciatore A."/>
            <person name="Ferrante M."/>
            <person name="Fortunato A.E."/>
            <person name="Gloeckner G."/>
            <person name="Gruber A."/>
            <person name="Hipkin R."/>
            <person name="Janech M."/>
            <person name="Kroth P."/>
            <person name="Leese F."/>
            <person name="Lindquist E."/>
            <person name="Lyon B.R."/>
            <person name="Martin J."/>
            <person name="Mayer C."/>
            <person name="Parker M."/>
            <person name="Quesneville H."/>
            <person name="Raymond J."/>
            <person name="Uhlig C."/>
            <person name="Valentin K.U."/>
            <person name="Worden A.Z."/>
            <person name="Armbrust E.V."/>
            <person name="Bowler C."/>
            <person name="Green B."/>
            <person name="Moulton V."/>
            <person name="Van Oosterhout C."/>
            <person name="Grigoriev I."/>
        </authorList>
    </citation>
    <scope>NUCLEOTIDE SEQUENCE [LARGE SCALE GENOMIC DNA]</scope>
    <source>
        <strain evidence="1 2">CCMP1102</strain>
    </source>
</reference>
<dbReference type="Proteomes" id="UP000095751">
    <property type="component" value="Unassembled WGS sequence"/>
</dbReference>
<dbReference type="EMBL" id="KV784359">
    <property type="protein sequence ID" value="OEU15679.1"/>
    <property type="molecule type" value="Genomic_DNA"/>
</dbReference>
<dbReference type="AlphaFoldDB" id="A0A1E7FC05"/>
<evidence type="ECO:0000313" key="2">
    <source>
        <dbReference type="Proteomes" id="UP000095751"/>
    </source>
</evidence>
<name>A0A1E7FC05_9STRA</name>
<sequence>MRSSIITPSITKIFSVEWNQNIASVQSQLLPAAKHFVLPDLPDIISDQDRIEFSQKCINPSQRIHTVAACNHANSESLLNVVSDVDPGSTILIVGGNNKKSNSQTAMSSIDAATILNNEMDNISGLLYNTNNNSKQ</sequence>
<organism evidence="1 2">
    <name type="scientific">Fragilariopsis cylindrus CCMP1102</name>
    <dbReference type="NCBI Taxonomy" id="635003"/>
    <lineage>
        <taxon>Eukaryota</taxon>
        <taxon>Sar</taxon>
        <taxon>Stramenopiles</taxon>
        <taxon>Ochrophyta</taxon>
        <taxon>Bacillariophyta</taxon>
        <taxon>Bacillariophyceae</taxon>
        <taxon>Bacillariophycidae</taxon>
        <taxon>Bacillariales</taxon>
        <taxon>Bacillariaceae</taxon>
        <taxon>Fragilariopsis</taxon>
    </lineage>
</organism>
<dbReference type="KEGG" id="fcy:FRACYDRAFT_218391"/>
<keyword evidence="2" id="KW-1185">Reference proteome</keyword>